<comment type="similarity">
    <text evidence="10 11">Belongs to the TonB-dependent receptor family.</text>
</comment>
<protein>
    <submittedName>
        <fullName evidence="15">Outer membrane TonB-dependent hemoglobin/transferrin/lactoferrin receptor family protein</fullName>
    </submittedName>
</protein>
<evidence type="ECO:0000259" key="13">
    <source>
        <dbReference type="Pfam" id="PF00593"/>
    </source>
</evidence>
<evidence type="ECO:0000256" key="3">
    <source>
        <dbReference type="ARBA" id="ARBA00022452"/>
    </source>
</evidence>
<organism evidence="15 16">
    <name type="scientific">Leptolyngbya boryana NIES-2135</name>
    <dbReference type="NCBI Taxonomy" id="1973484"/>
    <lineage>
        <taxon>Bacteria</taxon>
        <taxon>Bacillati</taxon>
        <taxon>Cyanobacteriota</taxon>
        <taxon>Cyanophyceae</taxon>
        <taxon>Leptolyngbyales</taxon>
        <taxon>Leptolyngbyaceae</taxon>
        <taxon>Leptolyngbya group</taxon>
        <taxon>Leptolyngbya</taxon>
    </lineage>
</organism>
<dbReference type="InterPro" id="IPR010949">
    <property type="entry name" value="TonB_Hb/transfer/lactofer_rcpt"/>
</dbReference>
<comment type="subcellular location">
    <subcellularLocation>
        <location evidence="1 10">Cell outer membrane</location>
        <topology evidence="1 10">Multi-pass membrane protein</topology>
    </subcellularLocation>
</comment>
<dbReference type="InterPro" id="IPR000531">
    <property type="entry name" value="Beta-barrel_TonB"/>
</dbReference>
<dbReference type="AlphaFoldDB" id="A0A1Z4JDA9"/>
<keyword evidence="16" id="KW-1185">Reference proteome</keyword>
<evidence type="ECO:0000256" key="2">
    <source>
        <dbReference type="ARBA" id="ARBA00022448"/>
    </source>
</evidence>
<sequence length="788" mass="87306">MKFNLIGLNGLLLSALLAAPVLALDENQHQEALEKGKIPTQLSEFDRPITEAQQLSQSSIELEANSSEVPEEEITVTGTRTPRSVGLSPSTVNVITNQEIDQNLVQDLRDLFRYEPNVGVGSNRRYGIQDITIRGLGGNRVLIQTDGIRAPSQFTFGTTSVGRDYVELETLQRAEVIRGAASALYGSDALGGVVTFRTIEPSDLLNQFGKRDSLSVLSTSFDSADRGFVFNGLTANRIGNLELLLGYTRRDSQEARVPGNNDFVDDRGVGRNNYLGKLVYRLSETSSLDFTVERFLNFDDFNVSSLTVRDLISPTGFRGQDETIAYTTSRSRFSLAYNFDDPNSRSFLSGAKLQLYYQNVKIEEERVQDFVRTGAGVDRRRLRNLENLFVDRVLGGGVRLQSQFNLGTVANRLTYGIDVSTTRNERTRDGIEQRFNAVGTAIATTNVIGADNFPVKDFPDSDTFRFGAYLQNEVEFGKAFTLIPGVRFDAYRLETRPDALYARNPGAVSADLSSSSVSPSLGFVWQTTPQLAIVGRYARGFRAPLYSEINAGFTNLTSPTFRYKTLSNPDLEPETSNGFELGLRGGFSQFNFSLTGFYNRYDNFIERLANVGQSLTIVPGLPVALFQSRNIAKARIYGVELSGQYRFSPKPHGLSLLASLGWTVGDNLTTDQPLDSVEPFKAVVGLRYRAPEDRWGAELIGSFVAKPRLSDSRPASSFTPSAYTVVDLTGFYNITPLISFNVGVFNLFNAEYFEYQDVRTLINAAAPRDLDRFAQPGTSVRAGFTYRF</sequence>
<dbReference type="PANTHER" id="PTHR30069">
    <property type="entry name" value="TONB-DEPENDENT OUTER MEMBRANE RECEPTOR"/>
    <property type="match status" value="1"/>
</dbReference>
<keyword evidence="7 10" id="KW-0472">Membrane</keyword>
<dbReference type="EMBL" id="AP018203">
    <property type="protein sequence ID" value="BAY54658.1"/>
    <property type="molecule type" value="Genomic_DNA"/>
</dbReference>
<evidence type="ECO:0000313" key="15">
    <source>
        <dbReference type="EMBL" id="BAY54658.1"/>
    </source>
</evidence>
<evidence type="ECO:0000256" key="4">
    <source>
        <dbReference type="ARBA" id="ARBA00022692"/>
    </source>
</evidence>
<gene>
    <name evidence="15" type="ORF">NIES2135_14760</name>
</gene>
<evidence type="ECO:0000256" key="5">
    <source>
        <dbReference type="ARBA" id="ARBA00022729"/>
    </source>
</evidence>
<evidence type="ECO:0000256" key="12">
    <source>
        <dbReference type="SAM" id="SignalP"/>
    </source>
</evidence>
<keyword evidence="6 11" id="KW-0798">TonB box</keyword>
<name>A0A1Z4JDA9_LEPBY</name>
<proteinExistence type="inferred from homology"/>
<accession>A0A1Z4JDA9</accession>
<evidence type="ECO:0000256" key="7">
    <source>
        <dbReference type="ARBA" id="ARBA00023136"/>
    </source>
</evidence>
<dbReference type="SUPFAM" id="SSF56935">
    <property type="entry name" value="Porins"/>
    <property type="match status" value="1"/>
</dbReference>
<dbReference type="Pfam" id="PF00593">
    <property type="entry name" value="TonB_dep_Rec_b-barrel"/>
    <property type="match status" value="1"/>
</dbReference>
<feature type="domain" description="TonB-dependent receptor plug" evidence="14">
    <location>
        <begin position="88"/>
        <end position="193"/>
    </location>
</feature>
<dbReference type="NCBIfam" id="TIGR01785">
    <property type="entry name" value="TonB-hemin"/>
    <property type="match status" value="1"/>
</dbReference>
<evidence type="ECO:0000256" key="6">
    <source>
        <dbReference type="ARBA" id="ARBA00023077"/>
    </source>
</evidence>
<dbReference type="InterPro" id="IPR012910">
    <property type="entry name" value="Plug_dom"/>
</dbReference>
<feature type="chain" id="PRO_5011114741" evidence="12">
    <location>
        <begin position="24"/>
        <end position="788"/>
    </location>
</feature>
<reference evidence="15 16" key="1">
    <citation type="submission" date="2017-06" db="EMBL/GenBank/DDBJ databases">
        <title>Genome sequencing of cyanobaciteial culture collection at National Institute for Environmental Studies (NIES).</title>
        <authorList>
            <person name="Hirose Y."/>
            <person name="Shimura Y."/>
            <person name="Fujisawa T."/>
            <person name="Nakamura Y."/>
            <person name="Kawachi M."/>
        </authorList>
    </citation>
    <scope>NUCLEOTIDE SEQUENCE [LARGE SCALE GENOMIC DNA]</scope>
    <source>
        <strain evidence="15 16">NIES-2135</strain>
    </source>
</reference>
<dbReference type="Pfam" id="PF07715">
    <property type="entry name" value="Plug"/>
    <property type="match status" value="1"/>
</dbReference>
<dbReference type="GO" id="GO:0015344">
    <property type="term" value="F:siderophore uptake transmembrane transporter activity"/>
    <property type="evidence" value="ECO:0007669"/>
    <property type="project" value="TreeGrafter"/>
</dbReference>
<dbReference type="PROSITE" id="PS52016">
    <property type="entry name" value="TONB_DEPENDENT_REC_3"/>
    <property type="match status" value="1"/>
</dbReference>
<dbReference type="InterPro" id="IPR036942">
    <property type="entry name" value="Beta-barrel_TonB_sf"/>
</dbReference>
<dbReference type="GO" id="GO:0044718">
    <property type="term" value="P:siderophore transmembrane transport"/>
    <property type="evidence" value="ECO:0007669"/>
    <property type="project" value="TreeGrafter"/>
</dbReference>
<evidence type="ECO:0000256" key="9">
    <source>
        <dbReference type="ARBA" id="ARBA00023237"/>
    </source>
</evidence>
<evidence type="ECO:0000256" key="1">
    <source>
        <dbReference type="ARBA" id="ARBA00004571"/>
    </source>
</evidence>
<evidence type="ECO:0000259" key="14">
    <source>
        <dbReference type="Pfam" id="PF07715"/>
    </source>
</evidence>
<keyword evidence="8 15" id="KW-0675">Receptor</keyword>
<evidence type="ECO:0000313" key="16">
    <source>
        <dbReference type="Proteomes" id="UP000217895"/>
    </source>
</evidence>
<keyword evidence="2 10" id="KW-0813">Transport</keyword>
<feature type="domain" description="TonB-dependent receptor-like beta-barrel" evidence="13">
    <location>
        <begin position="296"/>
        <end position="747"/>
    </location>
</feature>
<dbReference type="GO" id="GO:0009279">
    <property type="term" value="C:cell outer membrane"/>
    <property type="evidence" value="ECO:0007669"/>
    <property type="project" value="UniProtKB-SubCell"/>
</dbReference>
<dbReference type="Gene3D" id="2.170.130.10">
    <property type="entry name" value="TonB-dependent receptor, plug domain"/>
    <property type="match status" value="1"/>
</dbReference>
<dbReference type="Gene3D" id="2.40.170.20">
    <property type="entry name" value="TonB-dependent receptor, beta-barrel domain"/>
    <property type="match status" value="1"/>
</dbReference>
<evidence type="ECO:0000256" key="11">
    <source>
        <dbReference type="RuleBase" id="RU003357"/>
    </source>
</evidence>
<feature type="signal peptide" evidence="12">
    <location>
        <begin position="1"/>
        <end position="23"/>
    </location>
</feature>
<evidence type="ECO:0000256" key="10">
    <source>
        <dbReference type="PROSITE-ProRule" id="PRU01360"/>
    </source>
</evidence>
<keyword evidence="3 10" id="KW-1134">Transmembrane beta strand</keyword>
<dbReference type="Proteomes" id="UP000217895">
    <property type="component" value="Chromosome"/>
</dbReference>
<keyword evidence="5 12" id="KW-0732">Signal</keyword>
<dbReference type="InterPro" id="IPR011276">
    <property type="entry name" value="TonB_haem/Hb_rcpt"/>
</dbReference>
<dbReference type="CDD" id="cd01347">
    <property type="entry name" value="ligand_gated_channel"/>
    <property type="match status" value="1"/>
</dbReference>
<dbReference type="PANTHER" id="PTHR30069:SF29">
    <property type="entry name" value="HEMOGLOBIN AND HEMOGLOBIN-HAPTOGLOBIN-BINDING PROTEIN 1-RELATED"/>
    <property type="match status" value="1"/>
</dbReference>
<dbReference type="InterPro" id="IPR037066">
    <property type="entry name" value="Plug_dom_sf"/>
</dbReference>
<dbReference type="GO" id="GO:0015232">
    <property type="term" value="F:heme transmembrane transporter activity"/>
    <property type="evidence" value="ECO:0007669"/>
    <property type="project" value="InterPro"/>
</dbReference>
<keyword evidence="9 10" id="KW-0998">Cell outer membrane</keyword>
<dbReference type="NCBIfam" id="TIGR01786">
    <property type="entry name" value="TonB-hemlactrns"/>
    <property type="match status" value="1"/>
</dbReference>
<dbReference type="InterPro" id="IPR039426">
    <property type="entry name" value="TonB-dep_rcpt-like"/>
</dbReference>
<evidence type="ECO:0000256" key="8">
    <source>
        <dbReference type="ARBA" id="ARBA00023170"/>
    </source>
</evidence>
<keyword evidence="4 10" id="KW-0812">Transmembrane</keyword>